<dbReference type="AlphaFoldDB" id="A0A2V5I509"/>
<sequence>MLPSTLHVRSLLILLLISISSAMSLTRYSKPVPSGAIVAETREQLNQITFENQYTLLHEEDGGYMLKHTEDGTVVAVAGDALCAELDKVFADLDAREAAEDNQEDQQGGDSSTGGYGNGESRRTANDIQADDRLNACAHRRCFNSVICITYRDCHICSSRNVCI</sequence>
<protein>
    <submittedName>
        <fullName evidence="3">Uncharacterized protein</fullName>
    </submittedName>
</protein>
<evidence type="ECO:0000256" key="1">
    <source>
        <dbReference type="SAM" id="MobiDB-lite"/>
    </source>
</evidence>
<name>A0A2V5I509_ASPV1</name>
<organism evidence="3 4">
    <name type="scientific">Aspergillus violaceofuscus (strain CBS 115571)</name>
    <dbReference type="NCBI Taxonomy" id="1450538"/>
    <lineage>
        <taxon>Eukaryota</taxon>
        <taxon>Fungi</taxon>
        <taxon>Dikarya</taxon>
        <taxon>Ascomycota</taxon>
        <taxon>Pezizomycotina</taxon>
        <taxon>Eurotiomycetes</taxon>
        <taxon>Eurotiomycetidae</taxon>
        <taxon>Eurotiales</taxon>
        <taxon>Aspergillaceae</taxon>
        <taxon>Aspergillus</taxon>
    </lineage>
</organism>
<gene>
    <name evidence="3" type="ORF">BO99DRAFT_399081</name>
</gene>
<dbReference type="EMBL" id="KZ825105">
    <property type="protein sequence ID" value="PYI23600.1"/>
    <property type="molecule type" value="Genomic_DNA"/>
</dbReference>
<evidence type="ECO:0000313" key="3">
    <source>
        <dbReference type="EMBL" id="PYI23600.1"/>
    </source>
</evidence>
<dbReference type="Proteomes" id="UP000249829">
    <property type="component" value="Unassembled WGS sequence"/>
</dbReference>
<evidence type="ECO:0000256" key="2">
    <source>
        <dbReference type="SAM" id="SignalP"/>
    </source>
</evidence>
<accession>A0A2V5I509</accession>
<dbReference type="OMA" id="SHPRCFN"/>
<reference evidence="3 4" key="1">
    <citation type="submission" date="2018-02" db="EMBL/GenBank/DDBJ databases">
        <title>The genomes of Aspergillus section Nigri reveals drivers in fungal speciation.</title>
        <authorList>
            <consortium name="DOE Joint Genome Institute"/>
            <person name="Vesth T.C."/>
            <person name="Nybo J."/>
            <person name="Theobald S."/>
            <person name="Brandl J."/>
            <person name="Frisvad J.C."/>
            <person name="Nielsen K.F."/>
            <person name="Lyhne E.K."/>
            <person name="Kogle M.E."/>
            <person name="Kuo A."/>
            <person name="Riley R."/>
            <person name="Clum A."/>
            <person name="Nolan M."/>
            <person name="Lipzen A."/>
            <person name="Salamov A."/>
            <person name="Henrissat B."/>
            <person name="Wiebenga A."/>
            <person name="De vries R.P."/>
            <person name="Grigoriev I.V."/>
            <person name="Mortensen U.H."/>
            <person name="Andersen M.R."/>
            <person name="Baker S.E."/>
        </authorList>
    </citation>
    <scope>NUCLEOTIDE SEQUENCE [LARGE SCALE GENOMIC DNA]</scope>
    <source>
        <strain evidence="3 4">CBS 115571</strain>
    </source>
</reference>
<feature type="region of interest" description="Disordered" evidence="1">
    <location>
        <begin position="98"/>
        <end position="123"/>
    </location>
</feature>
<proteinExistence type="predicted"/>
<feature type="signal peptide" evidence="2">
    <location>
        <begin position="1"/>
        <end position="22"/>
    </location>
</feature>
<feature type="chain" id="PRO_5015890519" evidence="2">
    <location>
        <begin position="23"/>
        <end position="164"/>
    </location>
</feature>
<keyword evidence="4" id="KW-1185">Reference proteome</keyword>
<evidence type="ECO:0000313" key="4">
    <source>
        <dbReference type="Proteomes" id="UP000249829"/>
    </source>
</evidence>
<keyword evidence="2" id="KW-0732">Signal</keyword>